<keyword evidence="2" id="KW-0472">Membrane</keyword>
<gene>
    <name evidence="3" type="ORF">BRADI_2g49792v3</name>
</gene>
<protein>
    <submittedName>
        <fullName evidence="3 4">Uncharacterized protein</fullName>
    </submittedName>
</protein>
<feature type="transmembrane region" description="Helical" evidence="2">
    <location>
        <begin position="42"/>
        <end position="62"/>
    </location>
</feature>
<dbReference type="AlphaFoldDB" id="A0A0Q3GF51"/>
<evidence type="ECO:0000313" key="5">
    <source>
        <dbReference type="Proteomes" id="UP000008810"/>
    </source>
</evidence>
<evidence type="ECO:0000313" key="3">
    <source>
        <dbReference type="EMBL" id="KQK09727.1"/>
    </source>
</evidence>
<reference evidence="3" key="2">
    <citation type="submission" date="2017-06" db="EMBL/GenBank/DDBJ databases">
        <title>WGS assembly of Brachypodium distachyon.</title>
        <authorList>
            <consortium name="The International Brachypodium Initiative"/>
            <person name="Lucas S."/>
            <person name="Harmon-Smith M."/>
            <person name="Lail K."/>
            <person name="Tice H."/>
            <person name="Grimwood J."/>
            <person name="Bruce D."/>
            <person name="Barry K."/>
            <person name="Shu S."/>
            <person name="Lindquist E."/>
            <person name="Wang M."/>
            <person name="Pitluck S."/>
            <person name="Vogel J.P."/>
            <person name="Garvin D.F."/>
            <person name="Mockler T.C."/>
            <person name="Schmutz J."/>
            <person name="Rokhsar D."/>
            <person name="Bevan M.W."/>
        </authorList>
    </citation>
    <scope>NUCLEOTIDE SEQUENCE</scope>
    <source>
        <strain evidence="3">Bd21</strain>
    </source>
</reference>
<evidence type="ECO:0000256" key="2">
    <source>
        <dbReference type="SAM" id="Phobius"/>
    </source>
</evidence>
<feature type="region of interest" description="Disordered" evidence="1">
    <location>
        <begin position="1"/>
        <end position="36"/>
    </location>
</feature>
<evidence type="ECO:0000313" key="4">
    <source>
        <dbReference type="EnsemblPlants" id="KQK09727"/>
    </source>
</evidence>
<name>A0A0Q3GF51_BRADI</name>
<dbReference type="EnsemblPlants" id="KQK09727">
    <property type="protein sequence ID" value="KQK09727"/>
    <property type="gene ID" value="BRADI_2g49792v3"/>
</dbReference>
<accession>A0A0Q3GF51</accession>
<organism evidence="3">
    <name type="scientific">Brachypodium distachyon</name>
    <name type="common">Purple false brome</name>
    <name type="synonym">Trachynia distachya</name>
    <dbReference type="NCBI Taxonomy" id="15368"/>
    <lineage>
        <taxon>Eukaryota</taxon>
        <taxon>Viridiplantae</taxon>
        <taxon>Streptophyta</taxon>
        <taxon>Embryophyta</taxon>
        <taxon>Tracheophyta</taxon>
        <taxon>Spermatophyta</taxon>
        <taxon>Magnoliopsida</taxon>
        <taxon>Liliopsida</taxon>
        <taxon>Poales</taxon>
        <taxon>Poaceae</taxon>
        <taxon>BOP clade</taxon>
        <taxon>Pooideae</taxon>
        <taxon>Stipodae</taxon>
        <taxon>Brachypodieae</taxon>
        <taxon>Brachypodium</taxon>
    </lineage>
</organism>
<dbReference type="Gramene" id="KQK09727">
    <property type="protein sequence ID" value="KQK09727"/>
    <property type="gene ID" value="BRADI_2g49792v3"/>
</dbReference>
<sequence>MEEAEADEAAVIDRVPEGSMGSFKKESNPTSHPPRSTVYTTLFPLGLLVDFMSASCLLLLLGKKNLEEIEKKPADKKEEV</sequence>
<dbReference type="Proteomes" id="UP000008810">
    <property type="component" value="Chromosome 2"/>
</dbReference>
<keyword evidence="5" id="KW-1185">Reference proteome</keyword>
<reference evidence="3 4" key="1">
    <citation type="journal article" date="2010" name="Nature">
        <title>Genome sequencing and analysis of the model grass Brachypodium distachyon.</title>
        <authorList>
            <consortium name="International Brachypodium Initiative"/>
        </authorList>
    </citation>
    <scope>NUCLEOTIDE SEQUENCE [LARGE SCALE GENOMIC DNA]</scope>
    <source>
        <strain evidence="3 4">Bd21</strain>
    </source>
</reference>
<dbReference type="InParanoid" id="A0A0Q3GF51"/>
<proteinExistence type="predicted"/>
<feature type="compositionally biased region" description="Acidic residues" evidence="1">
    <location>
        <begin position="1"/>
        <end position="10"/>
    </location>
</feature>
<evidence type="ECO:0000256" key="1">
    <source>
        <dbReference type="SAM" id="MobiDB-lite"/>
    </source>
</evidence>
<reference evidence="4" key="3">
    <citation type="submission" date="2018-08" db="UniProtKB">
        <authorList>
            <consortium name="EnsemblPlants"/>
        </authorList>
    </citation>
    <scope>IDENTIFICATION</scope>
    <source>
        <strain evidence="4">cv. Bd21</strain>
    </source>
</reference>
<keyword evidence="2" id="KW-0812">Transmembrane</keyword>
<dbReference type="EMBL" id="CM000881">
    <property type="protein sequence ID" value="KQK09727.1"/>
    <property type="molecule type" value="Genomic_DNA"/>
</dbReference>
<keyword evidence="2" id="KW-1133">Transmembrane helix</keyword>